<accession>A0ABT8ZQK0</accession>
<dbReference type="PANTHER" id="PTHR21310:SF40">
    <property type="entry name" value="AMINOGLYCOSIDE PHOSPHOTRANSFERASE DOMAIN-CONTAINING PROTEIN-RELATED"/>
    <property type="match status" value="1"/>
</dbReference>
<dbReference type="EMBL" id="JAUQOM010000008">
    <property type="protein sequence ID" value="MDO7836466.1"/>
    <property type="molecule type" value="Genomic_DNA"/>
</dbReference>
<dbReference type="Gene3D" id="3.90.1200.10">
    <property type="match status" value="1"/>
</dbReference>
<sequence>MEWKSLVDLDRLTTWMDQQGLGSGPIEDALPLAGGTQNVLLRFRRGDEQFVLRRPPLHSIANGSETMRREARTLAVLADSDVPHARLVAACPDDDVLGAAFYLMRPVEGFTATVGLPALHASDAGIRRQMGFSLVDGALALGRIDPIAAGLGDMGKLDNYLGRQSARWRSQYDGYAKHEGWTTDSVPGVAEIGKWLDDHCPAHFTPGLIHGDYHLGNVMFRLDGPDVAAIVDWELTTIGDPLIDMGWLLATWPDREGGFEAVTPVEPWDGFPDAIELVERYAAGSGRDCSAMLWYKVLACYKLGIILEGSNARALAGKAEKEIGDRLHHQAVQLLLRASRSIEIG</sequence>
<dbReference type="InterPro" id="IPR011009">
    <property type="entry name" value="Kinase-like_dom_sf"/>
</dbReference>
<dbReference type="InterPro" id="IPR051678">
    <property type="entry name" value="AGP_Transferase"/>
</dbReference>
<protein>
    <submittedName>
        <fullName evidence="2">Phosphotransferase family protein</fullName>
    </submittedName>
</protein>
<dbReference type="Gene3D" id="3.30.200.20">
    <property type="entry name" value="Phosphorylase Kinase, domain 1"/>
    <property type="match status" value="1"/>
</dbReference>
<dbReference type="InterPro" id="IPR002575">
    <property type="entry name" value="Aminoglycoside_PTrfase"/>
</dbReference>
<gene>
    <name evidence="2" type="ORF">Q4610_15565</name>
</gene>
<dbReference type="SUPFAM" id="SSF56112">
    <property type="entry name" value="Protein kinase-like (PK-like)"/>
    <property type="match status" value="1"/>
</dbReference>
<comment type="caution">
    <text evidence="2">The sequence shown here is derived from an EMBL/GenBank/DDBJ whole genome shotgun (WGS) entry which is preliminary data.</text>
</comment>
<keyword evidence="3" id="KW-1185">Reference proteome</keyword>
<dbReference type="Pfam" id="PF01636">
    <property type="entry name" value="APH"/>
    <property type="match status" value="1"/>
</dbReference>
<dbReference type="InterPro" id="IPR041726">
    <property type="entry name" value="ACAD10_11_N"/>
</dbReference>
<dbReference type="RefSeq" id="WP_304536877.1">
    <property type="nucleotide sequence ID" value="NZ_JAUQOM010000008.1"/>
</dbReference>
<feature type="domain" description="Aminoglycoside phosphotransferase" evidence="1">
    <location>
        <begin position="31"/>
        <end position="259"/>
    </location>
</feature>
<organism evidence="2 3">
    <name type="scientific">Sphingobium cyanobacteriorum</name>
    <dbReference type="NCBI Taxonomy" id="3063954"/>
    <lineage>
        <taxon>Bacteria</taxon>
        <taxon>Pseudomonadati</taxon>
        <taxon>Pseudomonadota</taxon>
        <taxon>Alphaproteobacteria</taxon>
        <taxon>Sphingomonadales</taxon>
        <taxon>Sphingomonadaceae</taxon>
        <taxon>Sphingobium</taxon>
    </lineage>
</organism>
<dbReference type="Proteomes" id="UP001176471">
    <property type="component" value="Unassembled WGS sequence"/>
</dbReference>
<evidence type="ECO:0000313" key="3">
    <source>
        <dbReference type="Proteomes" id="UP001176471"/>
    </source>
</evidence>
<dbReference type="CDD" id="cd05154">
    <property type="entry name" value="ACAD10_11_N-like"/>
    <property type="match status" value="1"/>
</dbReference>
<evidence type="ECO:0000313" key="2">
    <source>
        <dbReference type="EMBL" id="MDO7836466.1"/>
    </source>
</evidence>
<evidence type="ECO:0000259" key="1">
    <source>
        <dbReference type="Pfam" id="PF01636"/>
    </source>
</evidence>
<name>A0ABT8ZQK0_9SPHN</name>
<reference evidence="2" key="1">
    <citation type="submission" date="2023-07" db="EMBL/GenBank/DDBJ databases">
        <title>Bacterial whole genome sequence for Sphingobium sp. HBC34.</title>
        <authorList>
            <person name="Le V."/>
            <person name="Ko S.-R."/>
            <person name="Ahn C.-Y."/>
            <person name="Oh H.-M."/>
        </authorList>
    </citation>
    <scope>NUCLEOTIDE SEQUENCE</scope>
    <source>
        <strain evidence="2">HBC34</strain>
    </source>
</reference>
<proteinExistence type="predicted"/>
<dbReference type="PANTHER" id="PTHR21310">
    <property type="entry name" value="AMINOGLYCOSIDE PHOSPHOTRANSFERASE-RELATED-RELATED"/>
    <property type="match status" value="1"/>
</dbReference>